<dbReference type="EC" id="2.7.7.9" evidence="2"/>
<evidence type="ECO:0000259" key="6">
    <source>
        <dbReference type="Pfam" id="PF00483"/>
    </source>
</evidence>
<protein>
    <recommendedName>
        <fullName evidence="2">UTP--glucose-1-phosphate uridylyltransferase</fullName>
        <ecNumber evidence="2">2.7.7.9</ecNumber>
    </recommendedName>
</protein>
<dbReference type="Proteomes" id="UP001529245">
    <property type="component" value="Unassembled WGS sequence"/>
</dbReference>
<evidence type="ECO:0000256" key="1">
    <source>
        <dbReference type="ARBA" id="ARBA00006890"/>
    </source>
</evidence>
<evidence type="ECO:0000256" key="5">
    <source>
        <dbReference type="ARBA" id="ARBA00048128"/>
    </source>
</evidence>
<evidence type="ECO:0000313" key="7">
    <source>
        <dbReference type="EMBL" id="MDI9259520.1"/>
    </source>
</evidence>
<evidence type="ECO:0000256" key="3">
    <source>
        <dbReference type="ARBA" id="ARBA00022679"/>
    </source>
</evidence>
<organism evidence="7 8">
    <name type="scientific">Alicyclobacillus sendaiensis PA2</name>
    <dbReference type="NCBI Taxonomy" id="3029425"/>
    <lineage>
        <taxon>Bacteria</taxon>
        <taxon>Bacillati</taxon>
        <taxon>Bacillota</taxon>
        <taxon>Bacilli</taxon>
        <taxon>Bacillales</taxon>
        <taxon>Alicyclobacillaceae</taxon>
        <taxon>Alicyclobacillus</taxon>
    </lineage>
</organism>
<dbReference type="RefSeq" id="WP_283203076.1">
    <property type="nucleotide sequence ID" value="NZ_JASGCB010000005.1"/>
</dbReference>
<dbReference type="PANTHER" id="PTHR43197">
    <property type="entry name" value="UTP--GLUCOSE-1-PHOSPHATE URIDYLYLTRANSFERASE"/>
    <property type="match status" value="1"/>
</dbReference>
<evidence type="ECO:0000256" key="4">
    <source>
        <dbReference type="ARBA" id="ARBA00022695"/>
    </source>
</evidence>
<keyword evidence="3" id="KW-0808">Transferase</keyword>
<comment type="caution">
    <text evidence="7">The sequence shown here is derived from an EMBL/GenBank/DDBJ whole genome shotgun (WGS) entry which is preliminary data.</text>
</comment>
<reference evidence="7 8" key="1">
    <citation type="submission" date="2023-04" db="EMBL/GenBank/DDBJ databases">
        <title>A. sendaiensis sub sp. chiapanensis a novel subspecie with specific adaptation in bacterial cell wall isolated from an active volcano.</title>
        <authorList>
            <person name="Alvarez Gutierrez P.E."/>
            <person name="Ortiz Cortes L.Y."/>
        </authorList>
    </citation>
    <scope>NUCLEOTIDE SEQUENCE [LARGE SCALE GENOMIC DNA]</scope>
    <source>
        <strain evidence="7 8">PA2</strain>
    </source>
</reference>
<name>A0ABT6XWQ5_ALISE</name>
<keyword evidence="4" id="KW-0548">Nucleotidyltransferase</keyword>
<dbReference type="InterPro" id="IPR005771">
    <property type="entry name" value="GalU_uridylyltTrfase_bac/arc"/>
</dbReference>
<dbReference type="EMBL" id="JASGCB010000005">
    <property type="protein sequence ID" value="MDI9259520.1"/>
    <property type="molecule type" value="Genomic_DNA"/>
</dbReference>
<proteinExistence type="inferred from homology"/>
<feature type="domain" description="Nucleotidyl transferase" evidence="6">
    <location>
        <begin position="6"/>
        <end position="247"/>
    </location>
</feature>
<dbReference type="Gene3D" id="3.90.550.10">
    <property type="entry name" value="Spore Coat Polysaccharide Biosynthesis Protein SpsA, Chain A"/>
    <property type="match status" value="1"/>
</dbReference>
<dbReference type="InterPro" id="IPR029044">
    <property type="entry name" value="Nucleotide-diphossugar_trans"/>
</dbReference>
<dbReference type="Pfam" id="PF00483">
    <property type="entry name" value="NTP_transferase"/>
    <property type="match status" value="1"/>
</dbReference>
<keyword evidence="8" id="KW-1185">Reference proteome</keyword>
<comment type="similarity">
    <text evidence="1">Belongs to the UDPGP type 2 family.</text>
</comment>
<sequence length="262" mass="28273">MDIGCAVIPAAGLGTRLRPATLWIPKEMFPVLDTPAIAYALEEALAAGVERLVVVIHPRKALLRDFLEAWARERAPGERRVHVQWVVQEEPLGLGDAVRRAKEAVLGEAFYVLLPDELFLAETPPLLQLTRGAPATWAAIVGTQKVPLAEVHQYGMVGIGQGGRVTEMVEKPAASEAPSNVAMVGRYALTSRIFDALADVKPGAKGEIQLTDALRLLLPTGVYARHVAGERFDIGNAAGWARAAQALARIRRLKAPADFTRA</sequence>
<accession>A0ABT6XWQ5</accession>
<dbReference type="SUPFAM" id="SSF53448">
    <property type="entry name" value="Nucleotide-diphospho-sugar transferases"/>
    <property type="match status" value="1"/>
</dbReference>
<dbReference type="PANTHER" id="PTHR43197:SF1">
    <property type="entry name" value="UTP--GLUCOSE-1-PHOSPHATE URIDYLYLTRANSFERASE"/>
    <property type="match status" value="1"/>
</dbReference>
<evidence type="ECO:0000313" key="8">
    <source>
        <dbReference type="Proteomes" id="UP001529245"/>
    </source>
</evidence>
<dbReference type="InterPro" id="IPR005835">
    <property type="entry name" value="NTP_transferase_dom"/>
</dbReference>
<evidence type="ECO:0000256" key="2">
    <source>
        <dbReference type="ARBA" id="ARBA00012415"/>
    </source>
</evidence>
<comment type="catalytic activity">
    <reaction evidence="5">
        <text>alpha-D-glucose 1-phosphate + UTP + H(+) = UDP-alpha-D-glucose + diphosphate</text>
        <dbReference type="Rhea" id="RHEA:19889"/>
        <dbReference type="ChEBI" id="CHEBI:15378"/>
        <dbReference type="ChEBI" id="CHEBI:33019"/>
        <dbReference type="ChEBI" id="CHEBI:46398"/>
        <dbReference type="ChEBI" id="CHEBI:58601"/>
        <dbReference type="ChEBI" id="CHEBI:58885"/>
        <dbReference type="EC" id="2.7.7.9"/>
    </reaction>
</comment>
<gene>
    <name evidence="7" type="ORF">QID03_04905</name>
</gene>